<dbReference type="GO" id="GO:0003677">
    <property type="term" value="F:DNA binding"/>
    <property type="evidence" value="ECO:0007669"/>
    <property type="project" value="InterPro"/>
</dbReference>
<dbReference type="Pfam" id="PF01807">
    <property type="entry name" value="Zn_ribbon_DnaG"/>
    <property type="match status" value="1"/>
</dbReference>
<dbReference type="AlphaFoldDB" id="A0A0F9GW07"/>
<comment type="caution">
    <text evidence="2">The sequence shown here is derived from an EMBL/GenBank/DDBJ whole genome shotgun (WGS) entry which is preliminary data.</text>
</comment>
<accession>A0A0F9GW07</accession>
<dbReference type="GO" id="GO:0006260">
    <property type="term" value="P:DNA replication"/>
    <property type="evidence" value="ECO:0007669"/>
    <property type="project" value="InterPro"/>
</dbReference>
<evidence type="ECO:0000313" key="2">
    <source>
        <dbReference type="EMBL" id="KKM03025.1"/>
    </source>
</evidence>
<dbReference type="SUPFAM" id="SSF57783">
    <property type="entry name" value="Zinc beta-ribbon"/>
    <property type="match status" value="1"/>
</dbReference>
<dbReference type="Gene3D" id="3.90.580.10">
    <property type="entry name" value="Zinc finger, CHC2-type domain"/>
    <property type="match status" value="1"/>
</dbReference>
<name>A0A0F9GW07_9ZZZZ</name>
<dbReference type="InterPro" id="IPR036977">
    <property type="entry name" value="DNA_primase_Znf_CHC2"/>
</dbReference>
<feature type="domain" description="Zinc finger CHC2-type" evidence="1">
    <location>
        <begin position="25"/>
        <end position="98"/>
    </location>
</feature>
<evidence type="ECO:0000259" key="1">
    <source>
        <dbReference type="Pfam" id="PF01807"/>
    </source>
</evidence>
<protein>
    <recommendedName>
        <fullName evidence="1">Zinc finger CHC2-type domain-containing protein</fullName>
    </recommendedName>
</protein>
<dbReference type="InterPro" id="IPR002694">
    <property type="entry name" value="Znf_CHC2"/>
</dbReference>
<reference evidence="2" key="1">
    <citation type="journal article" date="2015" name="Nature">
        <title>Complex archaea that bridge the gap between prokaryotes and eukaryotes.</title>
        <authorList>
            <person name="Spang A."/>
            <person name="Saw J.H."/>
            <person name="Jorgensen S.L."/>
            <person name="Zaremba-Niedzwiedzka K."/>
            <person name="Martijn J."/>
            <person name="Lind A.E."/>
            <person name="van Eijk R."/>
            <person name="Schleper C."/>
            <person name="Guy L."/>
            <person name="Ettema T.J."/>
        </authorList>
    </citation>
    <scope>NUCLEOTIDE SEQUENCE</scope>
</reference>
<dbReference type="GO" id="GO:0003899">
    <property type="term" value="F:DNA-directed RNA polymerase activity"/>
    <property type="evidence" value="ECO:0007669"/>
    <property type="project" value="InterPro"/>
</dbReference>
<dbReference type="EMBL" id="LAZR01016785">
    <property type="protein sequence ID" value="KKM03025.1"/>
    <property type="molecule type" value="Genomic_DNA"/>
</dbReference>
<proteinExistence type="predicted"/>
<gene>
    <name evidence="2" type="ORF">LCGC14_1778550</name>
</gene>
<organism evidence="2">
    <name type="scientific">marine sediment metagenome</name>
    <dbReference type="NCBI Taxonomy" id="412755"/>
    <lineage>
        <taxon>unclassified sequences</taxon>
        <taxon>metagenomes</taxon>
        <taxon>ecological metagenomes</taxon>
    </lineage>
</organism>
<sequence>MPGVDFSALRREITMQQVLNLLDFQATSRSGDQLHGPCPVHGSTSAGSRVFSVNLSRGRYYCHKCESQGNQLELWSAVRKLPLYDAAVDLCGILGREVPWIERW</sequence>
<dbReference type="GO" id="GO:0008270">
    <property type="term" value="F:zinc ion binding"/>
    <property type="evidence" value="ECO:0007669"/>
    <property type="project" value="InterPro"/>
</dbReference>